<dbReference type="InterPro" id="IPR006626">
    <property type="entry name" value="PbH1"/>
</dbReference>
<accession>A0A6H1NWD9</accession>
<keyword evidence="1" id="KW-0812">Transmembrane</keyword>
<keyword evidence="1" id="KW-1133">Transmembrane helix</keyword>
<dbReference type="Pfam" id="PF13229">
    <property type="entry name" value="Beta_helix"/>
    <property type="match status" value="1"/>
</dbReference>
<evidence type="ECO:0000313" key="4">
    <source>
        <dbReference type="Proteomes" id="UP000501868"/>
    </source>
</evidence>
<gene>
    <name evidence="3" type="ORF">HFZ78_01695</name>
</gene>
<evidence type="ECO:0000256" key="1">
    <source>
        <dbReference type="SAM" id="Phobius"/>
    </source>
</evidence>
<dbReference type="SMART" id="SM00710">
    <property type="entry name" value="PbH1"/>
    <property type="match status" value="7"/>
</dbReference>
<dbReference type="EMBL" id="CP051128">
    <property type="protein sequence ID" value="QIZ05614.1"/>
    <property type="molecule type" value="Genomic_DNA"/>
</dbReference>
<keyword evidence="1" id="KW-0472">Membrane</keyword>
<evidence type="ECO:0000259" key="2">
    <source>
        <dbReference type="Pfam" id="PF13229"/>
    </source>
</evidence>
<dbReference type="InterPro" id="IPR012334">
    <property type="entry name" value="Pectin_lyas_fold"/>
</dbReference>
<dbReference type="InterPro" id="IPR011050">
    <property type="entry name" value="Pectin_lyase_fold/virulence"/>
</dbReference>
<sequence>MFKHNLRKKTSLTIMFFLIIIFTIASIGYIQKTISHNSDISSQSKKNNEKINPKDFGAVGNGIADDTVALQEWLNAPGKKKVLKNGTFKITEGLTSSEDGRSIKTDGAVIVAGNTEIVMLTVTGNKNRISVKLNGNYKAAGGVLIQGADSVVTNSKIENIYGRNHVAYGIRSETSGGVRIENNIILNIRSTANGKFGDSIGASRAIFISSTQVASSMNIVKNNSIIGVTGEEGDAIQFLFNSGTRAFLDAKGIIQGNTIKNCSRRAIKIQASNVKVLNNTHSNTLSINMLPNASNLIDIIHSNNIVVEGNTLDARSFQGISLSGDSNDKSSHIVVKSNVIRGGLSLTNGTRATTNGIYWNNIRDSQIVSNSISATVIPISGSNGTNLIISNNRFWGGDQLNPAIYLVASNSNIYMSNNKQMSGNRLNLVKDYTHN</sequence>
<dbReference type="Gene3D" id="2.160.20.10">
    <property type="entry name" value="Single-stranded right-handed beta-helix, Pectin lyase-like"/>
    <property type="match status" value="1"/>
</dbReference>
<reference evidence="3 4" key="2">
    <citation type="submission" date="2020-04" db="EMBL/GenBank/DDBJ databases">
        <authorList>
            <person name="Fomenkov A."/>
            <person name="Anton B.P."/>
            <person name="Roberts R.J."/>
        </authorList>
    </citation>
    <scope>NUCLEOTIDE SEQUENCE [LARGE SCALE GENOMIC DNA]</scope>
    <source>
        <strain evidence="3 4">S2</strain>
    </source>
</reference>
<feature type="transmembrane region" description="Helical" evidence="1">
    <location>
        <begin position="12"/>
        <end position="30"/>
    </location>
</feature>
<feature type="domain" description="Right handed beta helix" evidence="2">
    <location>
        <begin position="142"/>
        <end position="335"/>
    </location>
</feature>
<organism evidence="3 4">
    <name type="scientific">Priestia megaterium</name>
    <name type="common">Bacillus megaterium</name>
    <dbReference type="NCBI Taxonomy" id="1404"/>
    <lineage>
        <taxon>Bacteria</taxon>
        <taxon>Bacillati</taxon>
        <taxon>Bacillota</taxon>
        <taxon>Bacilli</taxon>
        <taxon>Bacillales</taxon>
        <taxon>Bacillaceae</taxon>
        <taxon>Priestia</taxon>
    </lineage>
</organism>
<dbReference type="SUPFAM" id="SSF51126">
    <property type="entry name" value="Pectin lyase-like"/>
    <property type="match status" value="2"/>
</dbReference>
<name>A0A6H1NWD9_PRIMG</name>
<reference evidence="3 4" key="1">
    <citation type="submission" date="2020-04" db="EMBL/GenBank/DDBJ databases">
        <title>Genome-Wide Identification of 5-Methylcytosine Sites in Bacterial Genomes By High-Throughput Sequencing of MspJI Restriction Fragments.</title>
        <authorList>
            <person name="Wu V."/>
        </authorList>
    </citation>
    <scope>NUCLEOTIDE SEQUENCE [LARGE SCALE GENOMIC DNA]</scope>
    <source>
        <strain evidence="3 4">S2</strain>
    </source>
</reference>
<dbReference type="AlphaFoldDB" id="A0A6H1NWD9"/>
<dbReference type="Proteomes" id="UP000501868">
    <property type="component" value="Chromosome"/>
</dbReference>
<protein>
    <recommendedName>
        <fullName evidence="2">Right handed beta helix domain-containing protein</fullName>
    </recommendedName>
</protein>
<evidence type="ECO:0000313" key="3">
    <source>
        <dbReference type="EMBL" id="QIZ05614.1"/>
    </source>
</evidence>
<dbReference type="InterPro" id="IPR039448">
    <property type="entry name" value="Beta_helix"/>
</dbReference>
<proteinExistence type="predicted"/>